<dbReference type="AlphaFoldDB" id="A0AAV5VET2"/>
<protein>
    <submittedName>
        <fullName evidence="2">Uncharacterized protein</fullName>
    </submittedName>
</protein>
<keyword evidence="1" id="KW-1133">Transmembrane helix</keyword>
<keyword evidence="3" id="KW-1185">Reference proteome</keyword>
<proteinExistence type="predicted"/>
<evidence type="ECO:0000256" key="1">
    <source>
        <dbReference type="SAM" id="Phobius"/>
    </source>
</evidence>
<keyword evidence="1" id="KW-0472">Membrane</keyword>
<name>A0AAV5VET2_9BILA</name>
<feature type="non-terminal residue" evidence="2">
    <location>
        <position position="1"/>
    </location>
</feature>
<sequence>DIGDLSFSTPIDPLLLLLSLISFLPLLSILTSMFFCCFKSRPQISDKSESCCTTWSTLESEELRQMECPITDQPSSAPTIATSSCTPDLSTLKANGLPVDSADIFCRTPIVKASPCQKKCSPKSRNLTSRSDDTLIGHPSIATDYESTIFITDGMDTVTQRR</sequence>
<gene>
    <name evidence="2" type="ORF">PFISCL1PPCAC_7959</name>
</gene>
<accession>A0AAV5VET2</accession>
<dbReference type="Proteomes" id="UP001432322">
    <property type="component" value="Unassembled WGS sequence"/>
</dbReference>
<dbReference type="EMBL" id="BTSY01000002">
    <property type="protein sequence ID" value="GMT16662.1"/>
    <property type="molecule type" value="Genomic_DNA"/>
</dbReference>
<reference evidence="2" key="1">
    <citation type="submission" date="2023-10" db="EMBL/GenBank/DDBJ databases">
        <title>Genome assembly of Pristionchus species.</title>
        <authorList>
            <person name="Yoshida K."/>
            <person name="Sommer R.J."/>
        </authorList>
    </citation>
    <scope>NUCLEOTIDE SEQUENCE</scope>
    <source>
        <strain evidence="2">RS5133</strain>
    </source>
</reference>
<keyword evidence="1" id="KW-0812">Transmembrane</keyword>
<evidence type="ECO:0000313" key="2">
    <source>
        <dbReference type="EMBL" id="GMT16662.1"/>
    </source>
</evidence>
<evidence type="ECO:0000313" key="3">
    <source>
        <dbReference type="Proteomes" id="UP001432322"/>
    </source>
</evidence>
<comment type="caution">
    <text evidence="2">The sequence shown here is derived from an EMBL/GenBank/DDBJ whole genome shotgun (WGS) entry which is preliminary data.</text>
</comment>
<feature type="transmembrane region" description="Helical" evidence="1">
    <location>
        <begin position="14"/>
        <end position="38"/>
    </location>
</feature>
<organism evidence="2 3">
    <name type="scientific">Pristionchus fissidentatus</name>
    <dbReference type="NCBI Taxonomy" id="1538716"/>
    <lineage>
        <taxon>Eukaryota</taxon>
        <taxon>Metazoa</taxon>
        <taxon>Ecdysozoa</taxon>
        <taxon>Nematoda</taxon>
        <taxon>Chromadorea</taxon>
        <taxon>Rhabditida</taxon>
        <taxon>Rhabditina</taxon>
        <taxon>Diplogasteromorpha</taxon>
        <taxon>Diplogasteroidea</taxon>
        <taxon>Neodiplogasteridae</taxon>
        <taxon>Pristionchus</taxon>
    </lineage>
</organism>